<feature type="compositionally biased region" description="Low complexity" evidence="1">
    <location>
        <begin position="124"/>
        <end position="136"/>
    </location>
</feature>
<organism evidence="3 4">
    <name type="scientific">Carnegiea gigantea</name>
    <dbReference type="NCBI Taxonomy" id="171969"/>
    <lineage>
        <taxon>Eukaryota</taxon>
        <taxon>Viridiplantae</taxon>
        <taxon>Streptophyta</taxon>
        <taxon>Embryophyta</taxon>
        <taxon>Tracheophyta</taxon>
        <taxon>Spermatophyta</taxon>
        <taxon>Magnoliopsida</taxon>
        <taxon>eudicotyledons</taxon>
        <taxon>Gunneridae</taxon>
        <taxon>Pentapetalae</taxon>
        <taxon>Caryophyllales</taxon>
        <taxon>Cactineae</taxon>
        <taxon>Cactaceae</taxon>
        <taxon>Cactoideae</taxon>
        <taxon>Echinocereeae</taxon>
        <taxon>Carnegiea</taxon>
    </lineage>
</organism>
<keyword evidence="2" id="KW-0812">Transmembrane</keyword>
<reference evidence="3" key="1">
    <citation type="submission" date="2022-04" db="EMBL/GenBank/DDBJ databases">
        <title>Carnegiea gigantea Genome sequencing and assembly v2.</title>
        <authorList>
            <person name="Copetti D."/>
            <person name="Sanderson M.J."/>
            <person name="Burquez A."/>
            <person name="Wojciechowski M.F."/>
        </authorList>
    </citation>
    <scope>NUCLEOTIDE SEQUENCE</scope>
    <source>
        <strain evidence="3">SGP5-SGP5p</strain>
        <tissue evidence="3">Aerial part</tissue>
    </source>
</reference>
<comment type="caution">
    <text evidence="3">The sequence shown here is derived from an EMBL/GenBank/DDBJ whole genome shotgun (WGS) entry which is preliminary data.</text>
</comment>
<feature type="transmembrane region" description="Helical" evidence="2">
    <location>
        <begin position="82"/>
        <end position="101"/>
    </location>
</feature>
<protein>
    <submittedName>
        <fullName evidence="3">Uncharacterized protein</fullName>
    </submittedName>
</protein>
<feature type="region of interest" description="Disordered" evidence="1">
    <location>
        <begin position="124"/>
        <end position="148"/>
    </location>
</feature>
<evidence type="ECO:0000313" key="4">
    <source>
        <dbReference type="Proteomes" id="UP001153076"/>
    </source>
</evidence>
<sequence length="178" mass="19392">MRCWSVIVHPGQCRCALNCASAAWIVLICFESGFGSAVALDHLFFFIVGLLFGRHTPRRVGVVCCSVPKVVVIIALTPTSVISVAVIAPVPIPSIMTIVVTRRARGGRRARSYRLTEQGRYVMESSASRGGRSSEGAIHKAQQPVRDKDSTELGLLGEVILRGQELNSDQVRDVWCSK</sequence>
<keyword evidence="2" id="KW-0472">Membrane</keyword>
<evidence type="ECO:0000313" key="3">
    <source>
        <dbReference type="EMBL" id="KAJ8436072.1"/>
    </source>
</evidence>
<dbReference type="EMBL" id="JAKOGI010000368">
    <property type="protein sequence ID" value="KAJ8436072.1"/>
    <property type="molecule type" value="Genomic_DNA"/>
</dbReference>
<name>A0A9Q1K3R5_9CARY</name>
<keyword evidence="4" id="KW-1185">Reference proteome</keyword>
<gene>
    <name evidence="3" type="ORF">Cgig2_000368</name>
</gene>
<dbReference type="Proteomes" id="UP001153076">
    <property type="component" value="Unassembled WGS sequence"/>
</dbReference>
<accession>A0A9Q1K3R5</accession>
<dbReference type="AlphaFoldDB" id="A0A9Q1K3R5"/>
<evidence type="ECO:0000256" key="2">
    <source>
        <dbReference type="SAM" id="Phobius"/>
    </source>
</evidence>
<feature type="transmembrane region" description="Helical" evidence="2">
    <location>
        <begin position="25"/>
        <end position="52"/>
    </location>
</feature>
<proteinExistence type="predicted"/>
<evidence type="ECO:0000256" key="1">
    <source>
        <dbReference type="SAM" id="MobiDB-lite"/>
    </source>
</evidence>
<keyword evidence="2" id="KW-1133">Transmembrane helix</keyword>